<keyword evidence="1" id="KW-0812">Transmembrane</keyword>
<keyword evidence="1" id="KW-1133">Transmembrane helix</keyword>
<proteinExistence type="predicted"/>
<keyword evidence="3" id="KW-1185">Reference proteome</keyword>
<evidence type="ECO:0000313" key="3">
    <source>
        <dbReference type="Proteomes" id="UP000078200"/>
    </source>
</evidence>
<dbReference type="AlphaFoldDB" id="A0A1A9UE99"/>
<feature type="transmembrane region" description="Helical" evidence="1">
    <location>
        <begin position="104"/>
        <end position="125"/>
    </location>
</feature>
<reference evidence="2" key="1">
    <citation type="submission" date="2020-05" db="UniProtKB">
        <authorList>
            <consortium name="EnsemblMetazoa"/>
        </authorList>
    </citation>
    <scope>IDENTIFICATION</scope>
    <source>
        <strain evidence="2">TTRI</strain>
    </source>
</reference>
<dbReference type="EnsemblMetazoa" id="GAUT001868-RA">
    <property type="protein sequence ID" value="GAUT001868-PA"/>
    <property type="gene ID" value="GAUT001868"/>
</dbReference>
<dbReference type="STRING" id="7395.A0A1A9UE99"/>
<protein>
    <submittedName>
        <fullName evidence="2">Uncharacterized protein</fullName>
    </submittedName>
</protein>
<keyword evidence="1" id="KW-0472">Membrane</keyword>
<accession>A0A1A9UE99</accession>
<feature type="transmembrane region" description="Helical" evidence="1">
    <location>
        <begin position="160"/>
        <end position="180"/>
    </location>
</feature>
<name>A0A1A9UE99_GLOAU</name>
<evidence type="ECO:0000313" key="2">
    <source>
        <dbReference type="EnsemblMetazoa" id="GAUT001868-PA"/>
    </source>
</evidence>
<dbReference type="VEuPathDB" id="VectorBase:GAUT001868"/>
<dbReference type="Proteomes" id="UP000078200">
    <property type="component" value="Unassembled WGS sequence"/>
</dbReference>
<sequence length="202" mass="23126">MLTDMTPTAGQLYGSQIPTMGMNITNIATHLQKPAVNPLLENIADIVSGFWSHRYLSASSTICSISSFDKRRLSLVIVILFSSWVEYSKAVAFKIPLLSISKFYFLLAVNADAFLTGGVFSLHVLELNNLGVDPLLFSFLRLLHFENSFYRWLMDSGREWIKVFLSFFLLTNATFMRVILLSFQFEFEYFCEPFTQDFLSSF</sequence>
<evidence type="ECO:0000256" key="1">
    <source>
        <dbReference type="SAM" id="Phobius"/>
    </source>
</evidence>
<organism evidence="2 3">
    <name type="scientific">Glossina austeni</name>
    <name type="common">Savannah tsetse fly</name>
    <dbReference type="NCBI Taxonomy" id="7395"/>
    <lineage>
        <taxon>Eukaryota</taxon>
        <taxon>Metazoa</taxon>
        <taxon>Ecdysozoa</taxon>
        <taxon>Arthropoda</taxon>
        <taxon>Hexapoda</taxon>
        <taxon>Insecta</taxon>
        <taxon>Pterygota</taxon>
        <taxon>Neoptera</taxon>
        <taxon>Endopterygota</taxon>
        <taxon>Diptera</taxon>
        <taxon>Brachycera</taxon>
        <taxon>Muscomorpha</taxon>
        <taxon>Hippoboscoidea</taxon>
        <taxon>Glossinidae</taxon>
        <taxon>Glossina</taxon>
    </lineage>
</organism>